<keyword evidence="1" id="KW-0862">Zinc</keyword>
<dbReference type="SUPFAM" id="SSF57756">
    <property type="entry name" value="Retrovirus zinc finger-like domains"/>
    <property type="match status" value="1"/>
</dbReference>
<dbReference type="InterPro" id="IPR036875">
    <property type="entry name" value="Znf_CCHC_sf"/>
</dbReference>
<dbReference type="GO" id="GO:0003676">
    <property type="term" value="F:nucleic acid binding"/>
    <property type="evidence" value="ECO:0007669"/>
    <property type="project" value="InterPro"/>
</dbReference>
<keyword evidence="1" id="KW-0479">Metal-binding</keyword>
<evidence type="ECO:0000259" key="2">
    <source>
        <dbReference type="PROSITE" id="PS50158"/>
    </source>
</evidence>
<dbReference type="PROSITE" id="PS50158">
    <property type="entry name" value="ZF_CCHC"/>
    <property type="match status" value="1"/>
</dbReference>
<evidence type="ECO:0000256" key="1">
    <source>
        <dbReference type="PROSITE-ProRule" id="PRU00047"/>
    </source>
</evidence>
<accession>A0A699IJ63</accession>
<comment type="caution">
    <text evidence="3">The sequence shown here is derived from an EMBL/GenBank/DDBJ whole genome shotgun (WGS) entry which is preliminary data.</text>
</comment>
<dbReference type="Gene3D" id="4.10.60.10">
    <property type="entry name" value="Zinc finger, CCHC-type"/>
    <property type="match status" value="1"/>
</dbReference>
<feature type="domain" description="CCHC-type" evidence="2">
    <location>
        <begin position="84"/>
        <end position="101"/>
    </location>
</feature>
<dbReference type="AlphaFoldDB" id="A0A699IJ63"/>
<name>A0A699IJ63_TANCI</name>
<dbReference type="InterPro" id="IPR001878">
    <property type="entry name" value="Znf_CCHC"/>
</dbReference>
<gene>
    <name evidence="3" type="ORF">Tci_532004</name>
</gene>
<dbReference type="GO" id="GO:0008270">
    <property type="term" value="F:zinc ion binding"/>
    <property type="evidence" value="ECO:0007669"/>
    <property type="project" value="UniProtKB-KW"/>
</dbReference>
<dbReference type="EMBL" id="BKCJ010298925">
    <property type="protein sequence ID" value="GEZ60031.1"/>
    <property type="molecule type" value="Genomic_DNA"/>
</dbReference>
<proteinExistence type="predicted"/>
<protein>
    <submittedName>
        <fullName evidence="3">Zf-CCHC domain-containing protein/UBN2 domain-containing protein</fullName>
    </submittedName>
</protein>
<evidence type="ECO:0000313" key="3">
    <source>
        <dbReference type="EMBL" id="GEZ60031.1"/>
    </source>
</evidence>
<organism evidence="3">
    <name type="scientific">Tanacetum cinerariifolium</name>
    <name type="common">Dalmatian daisy</name>
    <name type="synonym">Chrysanthemum cinerariifolium</name>
    <dbReference type="NCBI Taxonomy" id="118510"/>
    <lineage>
        <taxon>Eukaryota</taxon>
        <taxon>Viridiplantae</taxon>
        <taxon>Streptophyta</taxon>
        <taxon>Embryophyta</taxon>
        <taxon>Tracheophyta</taxon>
        <taxon>Spermatophyta</taxon>
        <taxon>Magnoliopsida</taxon>
        <taxon>eudicotyledons</taxon>
        <taxon>Gunneridae</taxon>
        <taxon>Pentapetalae</taxon>
        <taxon>asterids</taxon>
        <taxon>campanulids</taxon>
        <taxon>Asterales</taxon>
        <taxon>Asteraceae</taxon>
        <taxon>Asteroideae</taxon>
        <taxon>Anthemideae</taxon>
        <taxon>Anthemidinae</taxon>
        <taxon>Tanacetum</taxon>
    </lineage>
</organism>
<reference evidence="3" key="1">
    <citation type="journal article" date="2019" name="Sci. Rep.">
        <title>Draft genome of Tanacetum cinerariifolium, the natural source of mosquito coil.</title>
        <authorList>
            <person name="Yamashiro T."/>
            <person name="Shiraishi A."/>
            <person name="Satake H."/>
            <person name="Nakayama K."/>
        </authorList>
    </citation>
    <scope>NUCLEOTIDE SEQUENCE</scope>
</reference>
<keyword evidence="1" id="KW-0863">Zinc-finger</keyword>
<sequence>MIIEKDSELVRGKREKIKSFALKAKTESSDDETSMSRSEDEEYAMTVRDFKKFFMRRGRFVRQPHDDKKPFQKYRDDRKGKSERKCFRCGDPNHIIEECQKPPRHKDQKAFVRRFWSDVNEKNEERTNDEMCLMAQLSSEDIIEGRPMEAIAILSKANDTWLVVGEVLGSNGGGRLGGGEDDWWWWQ</sequence>